<dbReference type="PANTHER" id="PTHR43097:SF5">
    <property type="entry name" value="GLUTAMATE--TRNA LIGASE"/>
    <property type="match status" value="1"/>
</dbReference>
<feature type="binding site" evidence="9">
    <location>
        <position position="233"/>
    </location>
    <ligand>
        <name>L-glutamine</name>
        <dbReference type="ChEBI" id="CHEBI:58359"/>
    </ligand>
</feature>
<dbReference type="Gene3D" id="2.40.240.10">
    <property type="entry name" value="Ribosomal Protein L25, Chain P"/>
    <property type="match status" value="2"/>
</dbReference>
<dbReference type="NCBIfam" id="TIGR00440">
    <property type="entry name" value="glnS"/>
    <property type="match status" value="1"/>
</dbReference>
<dbReference type="KEGG" id="cja:CJA_1681"/>
<dbReference type="PROSITE" id="PS00178">
    <property type="entry name" value="AA_TRNA_LIGASE_I"/>
    <property type="match status" value="1"/>
</dbReference>
<feature type="domain" description="Glutamyl/glutaminyl-tRNA synthetase class Ib catalytic" evidence="12">
    <location>
        <begin position="48"/>
        <end position="358"/>
    </location>
</feature>
<keyword evidence="3 9" id="KW-0436">Ligase</keyword>
<feature type="binding site" evidence="9">
    <location>
        <position position="252"/>
    </location>
    <ligand>
        <name>ATP</name>
        <dbReference type="ChEBI" id="CHEBI:30616"/>
    </ligand>
</feature>
<feature type="short sequence motif" description="'KMSKS' region" evidence="9">
    <location>
        <begin position="289"/>
        <end position="293"/>
    </location>
</feature>
<dbReference type="SUPFAM" id="SSF52374">
    <property type="entry name" value="Nucleotidylyl transferase"/>
    <property type="match status" value="1"/>
</dbReference>
<dbReference type="Gene3D" id="3.90.800.10">
    <property type="entry name" value="Glutamyl-tRNA Synthetase, Domain 3"/>
    <property type="match status" value="1"/>
</dbReference>
<dbReference type="InterPro" id="IPR020061">
    <property type="entry name" value="Glu_tRNA_lig_a-bdl"/>
</dbReference>
<dbReference type="PRINTS" id="PR00987">
    <property type="entry name" value="TRNASYNTHGLU"/>
</dbReference>
<dbReference type="EMBL" id="CP000934">
    <property type="protein sequence ID" value="ACE85812.1"/>
    <property type="molecule type" value="Genomic_DNA"/>
</dbReference>
<dbReference type="GO" id="GO:0005829">
    <property type="term" value="C:cytosol"/>
    <property type="evidence" value="ECO:0007669"/>
    <property type="project" value="TreeGrafter"/>
</dbReference>
<dbReference type="InterPro" id="IPR020056">
    <property type="entry name" value="Rbsml_bL25/Gln-tRNA_synth_N"/>
</dbReference>
<reference evidence="15 16" key="1">
    <citation type="journal article" date="2008" name="J. Bacteriol.">
        <title>Insights into plant cell wall degradation from the genome sequence of the soil bacterium Cellvibrio japonicus.</title>
        <authorList>
            <person name="Deboy R.T."/>
            <person name="Mongodin E.F."/>
            <person name="Fouts D.E."/>
            <person name="Tailford L.E."/>
            <person name="Khouri H."/>
            <person name="Emerson J.B."/>
            <person name="Mohamoud Y."/>
            <person name="Watkins K."/>
            <person name="Henrissat B."/>
            <person name="Gilbert H.J."/>
            <person name="Nelson K.E."/>
        </authorList>
    </citation>
    <scope>NUCLEOTIDE SEQUENCE [LARGE SCALE GENOMIC DNA]</scope>
    <source>
        <strain evidence="15 16">Ueda107</strain>
    </source>
</reference>
<feature type="binding site" evidence="9">
    <location>
        <begin position="282"/>
        <end position="283"/>
    </location>
    <ligand>
        <name>ATP</name>
        <dbReference type="ChEBI" id="CHEBI:30616"/>
    </ligand>
</feature>
<gene>
    <name evidence="9 15" type="primary">glnS</name>
    <name evidence="15" type="ordered locus">CJA_1681</name>
</gene>
<dbReference type="eggNOG" id="COG0008">
    <property type="taxonomic scope" value="Bacteria"/>
</dbReference>
<dbReference type="Pfam" id="PF20974">
    <property type="entry name" value="tRNA-synt_1c_C2"/>
    <property type="match status" value="1"/>
</dbReference>
<dbReference type="PANTHER" id="PTHR43097">
    <property type="entry name" value="GLUTAMINE-TRNA LIGASE"/>
    <property type="match status" value="1"/>
</dbReference>
<evidence type="ECO:0000256" key="10">
    <source>
        <dbReference type="RuleBase" id="RU363037"/>
    </source>
</evidence>
<dbReference type="HOGENOM" id="CLU_001882_2_3_6"/>
<keyword evidence="16" id="KW-1185">Reference proteome</keyword>
<evidence type="ECO:0000259" key="13">
    <source>
        <dbReference type="Pfam" id="PF03950"/>
    </source>
</evidence>
<dbReference type="NCBIfam" id="NF011291">
    <property type="entry name" value="PRK14703.1"/>
    <property type="match status" value="1"/>
</dbReference>
<dbReference type="InterPro" id="IPR020058">
    <property type="entry name" value="Glu/Gln-tRNA-synth_Ib_cat-dom"/>
</dbReference>
<evidence type="ECO:0000256" key="8">
    <source>
        <dbReference type="ARBA" id="ARBA00048270"/>
    </source>
</evidence>
<dbReference type="AlphaFoldDB" id="B3PEV6"/>
<keyword evidence="4 9" id="KW-0547">Nucleotide-binding</keyword>
<dbReference type="InterPro" id="IPR020059">
    <property type="entry name" value="Glu/Gln-tRNA-synth_Ib_codon-bd"/>
</dbReference>
<comment type="subunit">
    <text evidence="9">Monomer.</text>
</comment>
<organism evidence="15 16">
    <name type="scientific">Cellvibrio japonicus (strain Ueda107)</name>
    <name type="common">Pseudomonas fluorescens subsp. cellulosa</name>
    <dbReference type="NCBI Taxonomy" id="498211"/>
    <lineage>
        <taxon>Bacteria</taxon>
        <taxon>Pseudomonadati</taxon>
        <taxon>Pseudomonadota</taxon>
        <taxon>Gammaproteobacteria</taxon>
        <taxon>Cellvibrionales</taxon>
        <taxon>Cellvibrionaceae</taxon>
        <taxon>Cellvibrio</taxon>
    </lineage>
</organism>
<evidence type="ECO:0000313" key="15">
    <source>
        <dbReference type="EMBL" id="ACE85812.1"/>
    </source>
</evidence>
<dbReference type="GO" id="GO:0005524">
    <property type="term" value="F:ATP binding"/>
    <property type="evidence" value="ECO:0007669"/>
    <property type="project" value="UniProtKB-UniRule"/>
</dbReference>
<protein>
    <recommendedName>
        <fullName evidence="9">Glutamine--tRNA ligase</fullName>
        <ecNumber evidence="9">6.1.1.18</ecNumber>
    </recommendedName>
    <alternativeName>
        <fullName evidence="9">Glutaminyl-tRNA synthetase</fullName>
        <shortName evidence="9">GlnRS</shortName>
    </alternativeName>
</protein>
<dbReference type="Pfam" id="PF00749">
    <property type="entry name" value="tRNA-synt_1c"/>
    <property type="match status" value="1"/>
</dbReference>
<comment type="subcellular location">
    <subcellularLocation>
        <location evidence="9">Cytoplasm</location>
    </subcellularLocation>
</comment>
<dbReference type="Proteomes" id="UP000001036">
    <property type="component" value="Chromosome"/>
</dbReference>
<dbReference type="Pfam" id="PF03950">
    <property type="entry name" value="tRNA-synt_1c_C"/>
    <property type="match status" value="1"/>
</dbReference>
<feature type="binding site" evidence="9">
    <location>
        <begin position="56"/>
        <end position="58"/>
    </location>
    <ligand>
        <name>ATP</name>
        <dbReference type="ChEBI" id="CHEBI:30616"/>
    </ligand>
</feature>
<dbReference type="HAMAP" id="MF_00126">
    <property type="entry name" value="Gln_tRNA_synth"/>
    <property type="match status" value="1"/>
</dbReference>
<dbReference type="STRING" id="498211.CJA_1681"/>
<dbReference type="InterPro" id="IPR022861">
    <property type="entry name" value="Gln_tRNA_ligase_bac"/>
</dbReference>
<dbReference type="SUPFAM" id="SSF50715">
    <property type="entry name" value="Ribosomal protein L25-like"/>
    <property type="match status" value="1"/>
</dbReference>
<accession>B3PEV6</accession>
<evidence type="ECO:0000256" key="2">
    <source>
        <dbReference type="ARBA" id="ARBA00022490"/>
    </source>
</evidence>
<evidence type="ECO:0000313" key="16">
    <source>
        <dbReference type="Proteomes" id="UP000001036"/>
    </source>
</evidence>
<dbReference type="InterPro" id="IPR049437">
    <property type="entry name" value="tRNA-synt_1c_C2"/>
</dbReference>
<dbReference type="InterPro" id="IPR011035">
    <property type="entry name" value="Ribosomal_bL25/Gln-tRNA_synth"/>
</dbReference>
<keyword evidence="2 9" id="KW-0963">Cytoplasm</keyword>
<dbReference type="InterPro" id="IPR014729">
    <property type="entry name" value="Rossmann-like_a/b/a_fold"/>
</dbReference>
<evidence type="ECO:0000256" key="1">
    <source>
        <dbReference type="ARBA" id="ARBA00005594"/>
    </source>
</evidence>
<evidence type="ECO:0000256" key="6">
    <source>
        <dbReference type="ARBA" id="ARBA00022917"/>
    </source>
</evidence>
<dbReference type="InterPro" id="IPR000924">
    <property type="entry name" value="Glu/Gln-tRNA-synth"/>
</dbReference>
<evidence type="ECO:0000256" key="3">
    <source>
        <dbReference type="ARBA" id="ARBA00022598"/>
    </source>
</evidence>
<dbReference type="Gene3D" id="1.10.1160.10">
    <property type="entry name" value="Glutamyl-trna Synthetase, Domain 2"/>
    <property type="match status" value="1"/>
</dbReference>
<keyword evidence="7 9" id="KW-0030">Aminoacyl-tRNA synthetase</keyword>
<proteinExistence type="inferred from homology"/>
<dbReference type="FunFam" id="1.10.1160.10:FF:000001">
    <property type="entry name" value="Glutamine--tRNA ligase"/>
    <property type="match status" value="1"/>
</dbReference>
<evidence type="ECO:0000259" key="12">
    <source>
        <dbReference type="Pfam" id="PF00749"/>
    </source>
</evidence>
<feature type="binding site" evidence="9">
    <location>
        <begin position="62"/>
        <end position="68"/>
    </location>
    <ligand>
        <name>ATP</name>
        <dbReference type="ChEBI" id="CHEBI:30616"/>
    </ligand>
</feature>
<dbReference type="FunFam" id="3.40.50.620:FF:000037">
    <property type="entry name" value="Glutamine--tRNA ligase cytoplasmic"/>
    <property type="match status" value="1"/>
</dbReference>
<comment type="catalytic activity">
    <reaction evidence="8 9">
        <text>tRNA(Gln) + L-glutamine + ATP = L-glutaminyl-tRNA(Gln) + AMP + diphosphate</text>
        <dbReference type="Rhea" id="RHEA:20121"/>
        <dbReference type="Rhea" id="RHEA-COMP:9662"/>
        <dbReference type="Rhea" id="RHEA-COMP:9681"/>
        <dbReference type="ChEBI" id="CHEBI:30616"/>
        <dbReference type="ChEBI" id="CHEBI:33019"/>
        <dbReference type="ChEBI" id="CHEBI:58359"/>
        <dbReference type="ChEBI" id="CHEBI:78442"/>
        <dbReference type="ChEBI" id="CHEBI:78521"/>
        <dbReference type="ChEBI" id="CHEBI:456215"/>
        <dbReference type="EC" id="6.1.1.18"/>
    </reaction>
</comment>
<keyword evidence="5 9" id="KW-0067">ATP-binding</keyword>
<feature type="short sequence motif" description="'HIGH' region" evidence="9">
    <location>
        <begin position="55"/>
        <end position="65"/>
    </location>
</feature>
<dbReference type="InterPro" id="IPR001412">
    <property type="entry name" value="aa-tRNA-synth_I_CS"/>
</dbReference>
<dbReference type="GO" id="GO:0006424">
    <property type="term" value="P:glutamyl-tRNA aminoacylation"/>
    <property type="evidence" value="ECO:0007669"/>
    <property type="project" value="UniProtKB-UniRule"/>
</dbReference>
<evidence type="ECO:0000256" key="7">
    <source>
        <dbReference type="ARBA" id="ARBA00023146"/>
    </source>
</evidence>
<feature type="domain" description="tRNA synthetases class I (E and Q) anti-codon binding" evidence="14">
    <location>
        <begin position="478"/>
        <end position="552"/>
    </location>
</feature>
<dbReference type="Gene3D" id="3.40.50.620">
    <property type="entry name" value="HUPs"/>
    <property type="match status" value="1"/>
</dbReference>
<evidence type="ECO:0000256" key="4">
    <source>
        <dbReference type="ARBA" id="ARBA00022741"/>
    </source>
</evidence>
<comment type="caution">
    <text evidence="9">Lacks conserved residue(s) required for the propagation of feature annotation.</text>
</comment>
<evidence type="ECO:0000256" key="5">
    <source>
        <dbReference type="ARBA" id="ARBA00022840"/>
    </source>
</evidence>
<dbReference type="FunFam" id="3.90.800.10:FF:000001">
    <property type="entry name" value="Glutamine--tRNA ligase"/>
    <property type="match status" value="1"/>
</dbReference>
<dbReference type="InterPro" id="IPR004514">
    <property type="entry name" value="Gln-tRNA-synth"/>
</dbReference>
<name>B3PEV6_CELJU</name>
<comment type="similarity">
    <text evidence="1 9 10">Belongs to the class-I aminoacyl-tRNA synthetase family.</text>
</comment>
<dbReference type="InterPro" id="IPR050132">
    <property type="entry name" value="Gln/Glu-tRNA_Ligase"/>
</dbReference>
<dbReference type="CDD" id="cd00807">
    <property type="entry name" value="GlnRS_core"/>
    <property type="match status" value="1"/>
</dbReference>
<feature type="domain" description="Glutamyl/glutaminyl-tRNA synthetase class Ib anti-codon binding" evidence="13">
    <location>
        <begin position="361"/>
        <end position="460"/>
    </location>
</feature>
<evidence type="ECO:0000259" key="14">
    <source>
        <dbReference type="Pfam" id="PF20974"/>
    </source>
</evidence>
<keyword evidence="6 9" id="KW-0648">Protein biosynthesis</keyword>
<dbReference type="GO" id="GO:0004819">
    <property type="term" value="F:glutamine-tRNA ligase activity"/>
    <property type="evidence" value="ECO:0007669"/>
    <property type="project" value="UniProtKB-UniRule"/>
</dbReference>
<dbReference type="GO" id="GO:0006425">
    <property type="term" value="P:glutaminyl-tRNA aminoacylation"/>
    <property type="evidence" value="ECO:0007669"/>
    <property type="project" value="UniProtKB-UniRule"/>
</dbReference>
<evidence type="ECO:0000256" key="11">
    <source>
        <dbReference type="SAM" id="MobiDB-lite"/>
    </source>
</evidence>
<sequence>MIGHTHAMSEHDSAANTHSDASAEVKSKPQHFIQQIIRRDLEQGLHQKIVTRFPPEPNGYLHIGHAKSICLNFGVAQEFGGVCNLRFDDTNPEKESEEFVNSIMADVKWLGFQWDGKVKYTSDYFDQLYNWAIHLINEGLAFVCDLSAEQMREYRGTLTEPGKNSPYRDRSVEENLALFEKMRAGEFDEGTCSLRAKIDMASPNINLRDPIIYRIKKAHHHQTGDKWCIYPSYDFAHGQSDAIEGITHSICTLEFEDHKPLYDWFIQHLPVPAVPRQYEFARLNINYAVTSKRKLKQLVDEGYVDGWNDPRMPTISGMRRRGYTPSSLREFCERIGVTRSDGVVDVSMLEFCVRDDLDKNAPRAMCVLRPLKLTITNYPADKVEYLSVHNHPSREDLGSRELVFSNTLYIEDEDFREEANKKYKRLVIGKRVRLRGAYVIEADSCVKDDNGNIIEVKARIIENTLGKDPEDGVKPKGVIHWVSAAHARDCEVRLYDRLFNDEAPDAGGKNFLDAINPNNLAILPNAKVEPALANASVGTTFQFERQGYFCLDSKYSTAEHLVFNRTIGLKDSAGKNED</sequence>
<dbReference type="EC" id="6.1.1.18" evidence="9"/>
<evidence type="ECO:0000256" key="9">
    <source>
        <dbReference type="HAMAP-Rule" id="MF_00126"/>
    </source>
</evidence>
<feature type="binding site" evidence="9">
    <location>
        <position position="88"/>
    </location>
    <ligand>
        <name>L-glutamine</name>
        <dbReference type="ChEBI" id="CHEBI:58359"/>
    </ligand>
</feature>
<feature type="region of interest" description="Disordered" evidence="11">
    <location>
        <begin position="1"/>
        <end position="25"/>
    </location>
</feature>